<dbReference type="Proteomes" id="UP000664144">
    <property type="component" value="Unassembled WGS sequence"/>
</dbReference>
<protein>
    <submittedName>
        <fullName evidence="1">Uncharacterized protein</fullName>
    </submittedName>
</protein>
<keyword evidence="2" id="KW-1185">Reference proteome</keyword>
<dbReference type="RefSeq" id="WP_206985655.1">
    <property type="nucleotide sequence ID" value="NZ_JAFLQZ010000013.1"/>
</dbReference>
<name>A0A939JC07_9BACT</name>
<proteinExistence type="predicted"/>
<accession>A0A939JC07</accession>
<organism evidence="1 2">
    <name type="scientific">Hymenobacter telluris</name>
    <dbReference type="NCBI Taxonomy" id="2816474"/>
    <lineage>
        <taxon>Bacteria</taxon>
        <taxon>Pseudomonadati</taxon>
        <taxon>Bacteroidota</taxon>
        <taxon>Cytophagia</taxon>
        <taxon>Cytophagales</taxon>
        <taxon>Hymenobacteraceae</taxon>
        <taxon>Hymenobacter</taxon>
    </lineage>
</organism>
<gene>
    <name evidence="1" type="ORF">J0X19_17175</name>
</gene>
<reference evidence="1" key="1">
    <citation type="submission" date="2021-03" db="EMBL/GenBank/DDBJ databases">
        <authorList>
            <person name="Kim M.K."/>
        </authorList>
    </citation>
    <scope>NUCLEOTIDE SEQUENCE</scope>
    <source>
        <strain evidence="1">BT186</strain>
    </source>
</reference>
<dbReference type="EMBL" id="JAFLQZ010000013">
    <property type="protein sequence ID" value="MBO0359696.1"/>
    <property type="molecule type" value="Genomic_DNA"/>
</dbReference>
<comment type="caution">
    <text evidence="1">The sequence shown here is derived from an EMBL/GenBank/DDBJ whole genome shotgun (WGS) entry which is preliminary data.</text>
</comment>
<evidence type="ECO:0000313" key="2">
    <source>
        <dbReference type="Proteomes" id="UP000664144"/>
    </source>
</evidence>
<dbReference type="AlphaFoldDB" id="A0A939JC07"/>
<evidence type="ECO:0000313" key="1">
    <source>
        <dbReference type="EMBL" id="MBO0359696.1"/>
    </source>
</evidence>
<sequence>MQNHSLTPWNFVNDEQQLYSPDASQSLKYESLQEMNQGGPLHGSCFWVTSGNKQYRLPGTYGGPPVWDAKSRCVALPLWQTALISSTGQRIALLNTRLRKLVVFQQKFRVLHLQALEGWVVTGLDSPIYTPSPLFFNFETAAIKHVFEL</sequence>